<feature type="region of interest" description="Disordered" evidence="1">
    <location>
        <begin position="26"/>
        <end position="55"/>
    </location>
</feature>
<dbReference type="Proteomes" id="UP000076552">
    <property type="component" value="Unassembled WGS sequence"/>
</dbReference>
<gene>
    <name evidence="2" type="ORF">CT0861_09236</name>
</gene>
<evidence type="ECO:0000256" key="1">
    <source>
        <dbReference type="SAM" id="MobiDB-lite"/>
    </source>
</evidence>
<name>A0A161YBY7_9PEZI</name>
<organism evidence="2 3">
    <name type="scientific">Colletotrichum tofieldiae</name>
    <dbReference type="NCBI Taxonomy" id="708197"/>
    <lineage>
        <taxon>Eukaryota</taxon>
        <taxon>Fungi</taxon>
        <taxon>Dikarya</taxon>
        <taxon>Ascomycota</taxon>
        <taxon>Pezizomycotina</taxon>
        <taxon>Sordariomycetes</taxon>
        <taxon>Hypocreomycetidae</taxon>
        <taxon>Glomerellales</taxon>
        <taxon>Glomerellaceae</taxon>
        <taxon>Colletotrichum</taxon>
        <taxon>Colletotrichum spaethianum species complex</taxon>
    </lineage>
</organism>
<comment type="caution">
    <text evidence="2">The sequence shown here is derived from an EMBL/GenBank/DDBJ whole genome shotgun (WGS) entry which is preliminary data.</text>
</comment>
<feature type="non-terminal residue" evidence="2">
    <location>
        <position position="116"/>
    </location>
</feature>
<protein>
    <submittedName>
        <fullName evidence="2">Uncharacterized protein</fullName>
    </submittedName>
</protein>
<feature type="non-terminal residue" evidence="2">
    <location>
        <position position="1"/>
    </location>
</feature>
<sequence>LARRISAHLRGRRDVSVLSKRVGVEARTTCASPRQGERRTVTAEGEEEGNLQTTANEQFKPRGLCVFFFQATGRMVHRRVDFPGRTLSGIKPHLQTFQKRFKKRFSTRQRGRAPSG</sequence>
<dbReference type="AlphaFoldDB" id="A0A161YBY7"/>
<evidence type="ECO:0000313" key="2">
    <source>
        <dbReference type="EMBL" id="KZL69697.1"/>
    </source>
</evidence>
<accession>A0A161YBY7</accession>
<keyword evidence="3" id="KW-1185">Reference proteome</keyword>
<evidence type="ECO:0000313" key="3">
    <source>
        <dbReference type="Proteomes" id="UP000076552"/>
    </source>
</evidence>
<reference evidence="2 3" key="1">
    <citation type="submission" date="2015-06" db="EMBL/GenBank/DDBJ databases">
        <title>Survival trade-offs in plant roots during colonization by closely related pathogenic and mutualistic fungi.</title>
        <authorList>
            <person name="Hacquard S."/>
            <person name="Kracher B."/>
            <person name="Hiruma K."/>
            <person name="Weinman A."/>
            <person name="Muench P."/>
            <person name="Garrido Oter R."/>
            <person name="Ver Loren van Themaat E."/>
            <person name="Dallerey J.-F."/>
            <person name="Damm U."/>
            <person name="Henrissat B."/>
            <person name="Lespinet O."/>
            <person name="Thon M."/>
            <person name="Kemen E."/>
            <person name="McHardy A.C."/>
            <person name="Schulze-Lefert P."/>
            <person name="O'Connell R.J."/>
        </authorList>
    </citation>
    <scope>NUCLEOTIDE SEQUENCE [LARGE SCALE GENOMIC DNA]</scope>
    <source>
        <strain evidence="2 3">0861</strain>
    </source>
</reference>
<proteinExistence type="predicted"/>
<dbReference type="EMBL" id="LFIV01000103">
    <property type="protein sequence ID" value="KZL69697.1"/>
    <property type="molecule type" value="Genomic_DNA"/>
</dbReference>